<dbReference type="PRINTS" id="PR00775">
    <property type="entry name" value="HEATSHOCK90"/>
</dbReference>
<dbReference type="PIRSF" id="PIRSF002583">
    <property type="entry name" value="Hsp90"/>
    <property type="match status" value="1"/>
</dbReference>
<feature type="region of interest" description="C" evidence="8">
    <location>
        <begin position="551"/>
        <end position="628"/>
    </location>
</feature>
<comment type="caution">
    <text evidence="11">The sequence shown here is derived from an EMBL/GenBank/DDBJ whole genome shotgun (WGS) entry which is preliminary data.</text>
</comment>
<comment type="function">
    <text evidence="8">Molecular chaperone. Has ATPase activity.</text>
</comment>
<feature type="binding site" evidence="9">
    <location>
        <position position="40"/>
    </location>
    <ligand>
        <name>ATP</name>
        <dbReference type="ChEBI" id="CHEBI:30616"/>
    </ligand>
</feature>
<dbReference type="SUPFAM" id="SSF110942">
    <property type="entry name" value="HSP90 C-terminal domain"/>
    <property type="match status" value="1"/>
</dbReference>
<dbReference type="GO" id="GO:0005737">
    <property type="term" value="C:cytoplasm"/>
    <property type="evidence" value="ECO:0007669"/>
    <property type="project" value="UniProtKB-SubCell"/>
</dbReference>
<evidence type="ECO:0000256" key="4">
    <source>
        <dbReference type="ARBA" id="ARBA00022741"/>
    </source>
</evidence>
<dbReference type="GO" id="GO:0140662">
    <property type="term" value="F:ATP-dependent protein folding chaperone"/>
    <property type="evidence" value="ECO:0007669"/>
    <property type="project" value="InterPro"/>
</dbReference>
<dbReference type="EMBL" id="JAPHEH010000001">
    <property type="protein sequence ID" value="MDG4475299.1"/>
    <property type="molecule type" value="Genomic_DNA"/>
</dbReference>
<dbReference type="GO" id="GO:0005524">
    <property type="term" value="F:ATP binding"/>
    <property type="evidence" value="ECO:0007669"/>
    <property type="project" value="UniProtKB-UniRule"/>
</dbReference>
<keyword evidence="12" id="KW-1185">Reference proteome</keyword>
<keyword evidence="5 8" id="KW-0067">ATP-binding</keyword>
<comment type="subcellular location">
    <subcellularLocation>
        <location evidence="1 8">Cytoplasm</location>
    </subcellularLocation>
</comment>
<dbReference type="SMART" id="SM00387">
    <property type="entry name" value="HATPase_c"/>
    <property type="match status" value="1"/>
</dbReference>
<dbReference type="AlphaFoldDB" id="A0A9X4RL52"/>
<dbReference type="Gene3D" id="3.30.565.10">
    <property type="entry name" value="Histidine kinase-like ATPase, C-terminal domain"/>
    <property type="match status" value="1"/>
</dbReference>
<evidence type="ECO:0000256" key="6">
    <source>
        <dbReference type="ARBA" id="ARBA00023016"/>
    </source>
</evidence>
<evidence type="ECO:0000256" key="7">
    <source>
        <dbReference type="ARBA" id="ARBA00023186"/>
    </source>
</evidence>
<dbReference type="RefSeq" id="WP_307632274.1">
    <property type="nucleotide sequence ID" value="NZ_JAPHEH010000001.1"/>
</dbReference>
<dbReference type="InterPro" id="IPR036890">
    <property type="entry name" value="HATPase_C_sf"/>
</dbReference>
<keyword evidence="3 8" id="KW-0963">Cytoplasm</keyword>
<feature type="domain" description="Histidine kinase/HSP90-like ATPase" evidence="10">
    <location>
        <begin position="33"/>
        <end position="175"/>
    </location>
</feature>
<dbReference type="InterPro" id="IPR001404">
    <property type="entry name" value="Hsp90_fam"/>
</dbReference>
<evidence type="ECO:0000313" key="11">
    <source>
        <dbReference type="EMBL" id="MDG4475299.1"/>
    </source>
</evidence>
<dbReference type="Gene3D" id="1.20.120.790">
    <property type="entry name" value="Heat shock protein 90, C-terminal domain"/>
    <property type="match status" value="1"/>
</dbReference>
<evidence type="ECO:0000259" key="10">
    <source>
        <dbReference type="SMART" id="SM00387"/>
    </source>
</evidence>
<reference evidence="11" key="1">
    <citation type="journal article" date="2022" name="bioRxiv">
        <title>Thiovibrio frasassiensisgen. nov., sp. nov., an autotrophic, elemental sulfur disproportionating bacterium isolated from sulfidic karst sediment, and proposal of Thiovibrionaceae fam. nov.</title>
        <authorList>
            <person name="Aronson H."/>
            <person name="Thomas C."/>
            <person name="Bhattacharyya M."/>
            <person name="Eckstein S."/>
            <person name="Jensen S."/>
            <person name="Barco R."/>
            <person name="Macalady J."/>
            <person name="Amend J."/>
        </authorList>
    </citation>
    <scope>NUCLEOTIDE SEQUENCE</scope>
    <source>
        <strain evidence="11">RS19-109</strain>
    </source>
</reference>
<dbReference type="Pfam" id="PF00183">
    <property type="entry name" value="HSP90"/>
    <property type="match status" value="1"/>
</dbReference>
<evidence type="ECO:0000313" key="12">
    <source>
        <dbReference type="Proteomes" id="UP001154240"/>
    </source>
</evidence>
<feature type="binding site" evidence="9">
    <location>
        <position position="91"/>
    </location>
    <ligand>
        <name>ATP</name>
        <dbReference type="ChEBI" id="CHEBI:30616"/>
    </ligand>
</feature>
<dbReference type="FunFam" id="3.30.230.80:FF:000004">
    <property type="entry name" value="Heat shock protein 75 kDa"/>
    <property type="match status" value="1"/>
</dbReference>
<feature type="binding site" evidence="9">
    <location>
        <position position="179"/>
    </location>
    <ligand>
        <name>ATP</name>
        <dbReference type="ChEBI" id="CHEBI:30616"/>
    </ligand>
</feature>
<dbReference type="SUPFAM" id="SSF54211">
    <property type="entry name" value="Ribosomal protein S5 domain 2-like"/>
    <property type="match status" value="1"/>
</dbReference>
<dbReference type="GO" id="GO:0016887">
    <property type="term" value="F:ATP hydrolysis activity"/>
    <property type="evidence" value="ECO:0007669"/>
    <property type="project" value="InterPro"/>
</dbReference>
<feature type="binding site" evidence="9">
    <location>
        <position position="44"/>
    </location>
    <ligand>
        <name>ATP</name>
        <dbReference type="ChEBI" id="CHEBI:30616"/>
    </ligand>
</feature>
<protein>
    <recommendedName>
        <fullName evidence="8">Chaperone protein HtpG</fullName>
    </recommendedName>
    <alternativeName>
        <fullName evidence="8">Heat shock protein HtpG</fullName>
    </alternativeName>
    <alternativeName>
        <fullName evidence="8">High temperature protein G</fullName>
    </alternativeName>
</protein>
<comment type="caution">
    <text evidence="8">Lacks conserved residue(s) required for the propagation of feature annotation.</text>
</comment>
<dbReference type="SUPFAM" id="SSF55874">
    <property type="entry name" value="ATPase domain of HSP90 chaperone/DNA topoisomerase II/histidine kinase"/>
    <property type="match status" value="1"/>
</dbReference>
<dbReference type="Gene3D" id="3.40.50.11260">
    <property type="match status" value="1"/>
</dbReference>
<feature type="binding site" evidence="9">
    <location>
        <begin position="128"/>
        <end position="133"/>
    </location>
    <ligand>
        <name>ATP</name>
        <dbReference type="ChEBI" id="CHEBI:30616"/>
    </ligand>
</feature>
<dbReference type="HAMAP" id="MF_00505">
    <property type="entry name" value="HSP90"/>
    <property type="match status" value="1"/>
</dbReference>
<dbReference type="FunFam" id="3.30.565.10:FF:000009">
    <property type="entry name" value="Molecular chaperone HtpG"/>
    <property type="match status" value="1"/>
</dbReference>
<evidence type="ECO:0000256" key="9">
    <source>
        <dbReference type="PIRSR" id="PIRSR002583-1"/>
    </source>
</evidence>
<feature type="region of interest" description="A; substrate-binding" evidence="8">
    <location>
        <begin position="1"/>
        <end position="329"/>
    </location>
</feature>
<dbReference type="InterPro" id="IPR037196">
    <property type="entry name" value="HSP90_C"/>
</dbReference>
<dbReference type="GO" id="GO:0051082">
    <property type="term" value="F:unfolded protein binding"/>
    <property type="evidence" value="ECO:0007669"/>
    <property type="project" value="UniProtKB-UniRule"/>
</dbReference>
<feature type="binding site" evidence="9">
    <location>
        <position position="99"/>
    </location>
    <ligand>
        <name>ATP</name>
        <dbReference type="ChEBI" id="CHEBI:30616"/>
    </ligand>
</feature>
<evidence type="ECO:0000256" key="2">
    <source>
        <dbReference type="ARBA" id="ARBA00008239"/>
    </source>
</evidence>
<evidence type="ECO:0000256" key="1">
    <source>
        <dbReference type="ARBA" id="ARBA00004496"/>
    </source>
</evidence>
<dbReference type="NCBIfam" id="NF003555">
    <property type="entry name" value="PRK05218.1"/>
    <property type="match status" value="1"/>
</dbReference>
<dbReference type="InterPro" id="IPR020568">
    <property type="entry name" value="Ribosomal_Su5_D2-typ_SF"/>
</dbReference>
<keyword evidence="7 8" id="KW-0143">Chaperone</keyword>
<comment type="subunit">
    <text evidence="8">Homodimer.</text>
</comment>
<reference evidence="11" key="2">
    <citation type="submission" date="2022-10" db="EMBL/GenBank/DDBJ databases">
        <authorList>
            <person name="Aronson H.S."/>
        </authorList>
    </citation>
    <scope>NUCLEOTIDE SEQUENCE</scope>
    <source>
        <strain evidence="11">RS19-109</strain>
    </source>
</reference>
<evidence type="ECO:0000256" key="5">
    <source>
        <dbReference type="ARBA" id="ARBA00022840"/>
    </source>
</evidence>
<keyword evidence="6 8" id="KW-0346">Stress response</keyword>
<dbReference type="PANTHER" id="PTHR11528">
    <property type="entry name" value="HEAT SHOCK PROTEIN 90 FAMILY MEMBER"/>
    <property type="match status" value="1"/>
</dbReference>
<keyword evidence="4 8" id="KW-0547">Nucleotide-binding</keyword>
<dbReference type="InterPro" id="IPR003594">
    <property type="entry name" value="HATPase_dom"/>
</dbReference>
<sequence>MSPEKTTPQTETKEFQTEVKKMLDIVIHSLYTEKEIFLRELISNAADALEKFRHQSVVEQEVFDSHIPLEISIEFDDKANTLTITDTGIGMDRGELEANLGTIAHSGSKTFFTKLSETDRKEVNLIGQFGVGFYAAFMVAKKVTVKSRSFRMDDMGHEWISDGGGTFTIAMCPGIRRGTSIVLELTDEAKEYANEQTIRRIIKQYSSFVPFPIKLKGEAINTVQAIWTLGKSEISEEAYTEFYKFIANAFDEPLARLHFSADAPLAIKTLLFIPKENLEAMGFGRMEPGVNLYCQRVLIEQHSKTILPEWLRFLRGVIDSEDLPLNISRQALQDSALVAKINKVVTKRLLKFLEELAKSEPEKYTEFWKNFGMFIKEGVISDFAYREEAAKLLRFESSKTEDGIFTSLAEYVERMPEDQKEIFYINGPSREAIENGPYIEAFKKRNIEVLYTLEPIDDFAMSHLGSFGEKKLVSADCGDLDLPEAAIETEADKEKAQAEAMPESDSAALTTWMKEVLGEQVKEVIASKRLTDSPAMVVNPDGFVTSSMERIMRASGQGLQQFGGKNLEINTTHPLIKGLAGLKEKDGEVASSVVEQIFDNAMIQAGLMVEPRNMVARSYRILERLVEK</sequence>
<dbReference type="CDD" id="cd16927">
    <property type="entry name" value="HATPase_Hsp90-like"/>
    <property type="match status" value="1"/>
</dbReference>
<organism evidence="11 12">
    <name type="scientific">Thiovibrio frasassiensis</name>
    <dbReference type="NCBI Taxonomy" id="2984131"/>
    <lineage>
        <taxon>Bacteria</taxon>
        <taxon>Pseudomonadati</taxon>
        <taxon>Thermodesulfobacteriota</taxon>
        <taxon>Desulfobulbia</taxon>
        <taxon>Desulfobulbales</taxon>
        <taxon>Thiovibrionaceae</taxon>
        <taxon>Thiovibrio</taxon>
    </lineage>
</organism>
<gene>
    <name evidence="8 11" type="primary">htpG</name>
    <name evidence="11" type="ORF">OLX77_03885</name>
</gene>
<dbReference type="FunFam" id="3.40.50.11260:FF:000004">
    <property type="entry name" value="Heat shock protein 75 mitochondrial"/>
    <property type="match status" value="1"/>
</dbReference>
<dbReference type="Proteomes" id="UP001154240">
    <property type="component" value="Unassembled WGS sequence"/>
</dbReference>
<proteinExistence type="inferred from homology"/>
<feature type="binding site" evidence="9">
    <location>
        <begin position="106"/>
        <end position="107"/>
    </location>
    <ligand>
        <name>ATP</name>
        <dbReference type="ChEBI" id="CHEBI:30616"/>
    </ligand>
</feature>
<evidence type="ECO:0000256" key="8">
    <source>
        <dbReference type="HAMAP-Rule" id="MF_00505"/>
    </source>
</evidence>
<comment type="similarity">
    <text evidence="2 8">Belongs to the heat shock protein 90 family.</text>
</comment>
<dbReference type="InterPro" id="IPR020575">
    <property type="entry name" value="Hsp90_N"/>
</dbReference>
<dbReference type="Gene3D" id="3.30.230.80">
    <property type="match status" value="1"/>
</dbReference>
<accession>A0A9X4RL52</accession>
<dbReference type="Pfam" id="PF13589">
    <property type="entry name" value="HATPase_c_3"/>
    <property type="match status" value="1"/>
</dbReference>
<evidence type="ECO:0000256" key="3">
    <source>
        <dbReference type="ARBA" id="ARBA00022490"/>
    </source>
</evidence>
<name>A0A9X4RL52_9BACT</name>
<feature type="binding site" evidence="9">
    <location>
        <position position="329"/>
    </location>
    <ligand>
        <name>ATP</name>
        <dbReference type="ChEBI" id="CHEBI:30616"/>
    </ligand>
</feature>
<feature type="binding site" evidence="9">
    <location>
        <position position="86"/>
    </location>
    <ligand>
        <name>ATP</name>
        <dbReference type="ChEBI" id="CHEBI:30616"/>
    </ligand>
</feature>